<reference evidence="2" key="4">
    <citation type="submission" date="2025-09" db="UniProtKB">
        <authorList>
            <consortium name="Ensembl"/>
        </authorList>
    </citation>
    <scope>IDENTIFICATION</scope>
</reference>
<dbReference type="RefSeq" id="XP_009860236.1">
    <property type="nucleotide sequence ID" value="XM_009861934.2"/>
</dbReference>
<sequence>MKIAISLILAFCLVMPPYTYAQDGEAVAVNMARYWANKAREQRDIRAIQQRVLSRSRRRRRRLPPGTFIPPWVAYKAPNAEGKKELELEDIQLWSSMDMDKDGKLTIAEFERFSRSPNAQAFVRQMKAHKAVETWADKLGIDAEKAKAAMMVGANAQRRQTYQHQQYAARVNAQRRRAAIARRNQQVAYQRQQHANNYWSRLGRQYYSAMQRRGARRSDEL</sequence>
<dbReference type="Proteomes" id="UP000008144">
    <property type="component" value="Chromosome 11"/>
</dbReference>
<dbReference type="AlphaFoldDB" id="H2XXB1"/>
<dbReference type="OrthoDB" id="10485742at2759"/>
<dbReference type="InParanoid" id="H2XXB1"/>
<feature type="chain" id="PRO_5014093655" evidence="1">
    <location>
        <begin position="22"/>
        <end position="221"/>
    </location>
</feature>
<proteinExistence type="predicted"/>
<gene>
    <name evidence="2" type="primary">LOC100186118</name>
</gene>
<dbReference type="EMBL" id="EAAA01000758">
    <property type="status" value="NOT_ANNOTATED_CDS"/>
    <property type="molecule type" value="Genomic_DNA"/>
</dbReference>
<name>H2XXB1_CIOIN</name>
<dbReference type="InterPro" id="IPR018247">
    <property type="entry name" value="EF_Hand_1_Ca_BS"/>
</dbReference>
<accession>H2XXB1</accession>
<keyword evidence="3" id="KW-1185">Reference proteome</keyword>
<dbReference type="PROSITE" id="PS00018">
    <property type="entry name" value="EF_HAND_1"/>
    <property type="match status" value="1"/>
</dbReference>
<accession>A0A1W3JFS2</accession>
<reference evidence="2" key="2">
    <citation type="journal article" date="2008" name="Genome Biol.">
        <title>Improved genome assembly and evidence-based global gene model set for the chordate Ciona intestinalis: new insight into intron and operon populations.</title>
        <authorList>
            <person name="Satou Y."/>
            <person name="Mineta K."/>
            <person name="Ogasawara M."/>
            <person name="Sasakura Y."/>
            <person name="Shoguchi E."/>
            <person name="Ueno K."/>
            <person name="Yamada L."/>
            <person name="Matsumoto J."/>
            <person name="Wasserscheid J."/>
            <person name="Dewar K."/>
            <person name="Wiley G.B."/>
            <person name="Macmil S.L."/>
            <person name="Roe B.A."/>
            <person name="Zeller R.W."/>
            <person name="Hastings K.E."/>
            <person name="Lemaire P."/>
            <person name="Lindquist E."/>
            <person name="Endo T."/>
            <person name="Hotta K."/>
            <person name="Inaba K."/>
        </authorList>
    </citation>
    <scope>NUCLEOTIDE SEQUENCE [LARGE SCALE GENOMIC DNA]</scope>
    <source>
        <strain evidence="2">wild type</strain>
    </source>
</reference>
<reference evidence="2" key="3">
    <citation type="submission" date="2025-08" db="UniProtKB">
        <authorList>
            <consortium name="Ensembl"/>
        </authorList>
    </citation>
    <scope>IDENTIFICATION</scope>
</reference>
<dbReference type="GeneTree" id="ENSGT00660000097337"/>
<dbReference type="OMA" id="HKAVETW"/>
<reference evidence="3" key="1">
    <citation type="journal article" date="2002" name="Science">
        <title>The draft genome of Ciona intestinalis: insights into chordate and vertebrate origins.</title>
        <authorList>
            <person name="Dehal P."/>
            <person name="Satou Y."/>
            <person name="Campbell R.K."/>
            <person name="Chapman J."/>
            <person name="Degnan B."/>
            <person name="De Tomaso A."/>
            <person name="Davidson B."/>
            <person name="Di Gregorio A."/>
            <person name="Gelpke M."/>
            <person name="Goodstein D.M."/>
            <person name="Harafuji N."/>
            <person name="Hastings K.E."/>
            <person name="Ho I."/>
            <person name="Hotta K."/>
            <person name="Huang W."/>
            <person name="Kawashima T."/>
            <person name="Lemaire P."/>
            <person name="Martinez D."/>
            <person name="Meinertzhagen I.A."/>
            <person name="Necula S."/>
            <person name="Nonaka M."/>
            <person name="Putnam N."/>
            <person name="Rash S."/>
            <person name="Saiga H."/>
            <person name="Satake M."/>
            <person name="Terry A."/>
            <person name="Yamada L."/>
            <person name="Wang H.G."/>
            <person name="Awazu S."/>
            <person name="Azumi K."/>
            <person name="Boore J."/>
            <person name="Branno M."/>
            <person name="Chin-Bow S."/>
            <person name="DeSantis R."/>
            <person name="Doyle S."/>
            <person name="Francino P."/>
            <person name="Keys D.N."/>
            <person name="Haga S."/>
            <person name="Hayashi H."/>
            <person name="Hino K."/>
            <person name="Imai K.S."/>
            <person name="Inaba K."/>
            <person name="Kano S."/>
            <person name="Kobayashi K."/>
            <person name="Kobayashi M."/>
            <person name="Lee B.I."/>
            <person name="Makabe K.W."/>
            <person name="Manohar C."/>
            <person name="Matassi G."/>
            <person name="Medina M."/>
            <person name="Mochizuki Y."/>
            <person name="Mount S."/>
            <person name="Morishita T."/>
            <person name="Miura S."/>
            <person name="Nakayama A."/>
            <person name="Nishizaka S."/>
            <person name="Nomoto H."/>
            <person name="Ohta F."/>
            <person name="Oishi K."/>
            <person name="Rigoutsos I."/>
            <person name="Sano M."/>
            <person name="Sasaki A."/>
            <person name="Sasakura Y."/>
            <person name="Shoguchi E."/>
            <person name="Shin-i T."/>
            <person name="Spagnuolo A."/>
            <person name="Stainier D."/>
            <person name="Suzuki M.M."/>
            <person name="Tassy O."/>
            <person name="Takatori N."/>
            <person name="Tokuoka M."/>
            <person name="Yagi K."/>
            <person name="Yoshizaki F."/>
            <person name="Wada S."/>
            <person name="Zhang C."/>
            <person name="Hyatt P.D."/>
            <person name="Larimer F."/>
            <person name="Detter C."/>
            <person name="Doggett N."/>
            <person name="Glavina T."/>
            <person name="Hawkins T."/>
            <person name="Richardson P."/>
            <person name="Lucas S."/>
            <person name="Kohara Y."/>
            <person name="Levine M."/>
            <person name="Satoh N."/>
            <person name="Rokhsar D.S."/>
        </authorList>
    </citation>
    <scope>NUCLEOTIDE SEQUENCE [LARGE SCALE GENOMIC DNA]</scope>
</reference>
<evidence type="ECO:0000313" key="3">
    <source>
        <dbReference type="Proteomes" id="UP000008144"/>
    </source>
</evidence>
<evidence type="ECO:0000313" key="2">
    <source>
        <dbReference type="Ensembl" id="ENSCINP00000034295.1"/>
    </source>
</evidence>
<protein>
    <submittedName>
        <fullName evidence="2">Uncharacterized LOC100186118</fullName>
    </submittedName>
</protein>
<keyword evidence="1" id="KW-0732">Signal</keyword>
<organism evidence="2 3">
    <name type="scientific">Ciona intestinalis</name>
    <name type="common">Transparent sea squirt</name>
    <name type="synonym">Ascidia intestinalis</name>
    <dbReference type="NCBI Taxonomy" id="7719"/>
    <lineage>
        <taxon>Eukaryota</taxon>
        <taxon>Metazoa</taxon>
        <taxon>Chordata</taxon>
        <taxon>Tunicata</taxon>
        <taxon>Ascidiacea</taxon>
        <taxon>Phlebobranchia</taxon>
        <taxon>Cionidae</taxon>
        <taxon>Ciona</taxon>
    </lineage>
</organism>
<dbReference type="HOGENOM" id="CLU_1250273_0_0_1"/>
<dbReference type="Ensembl" id="ENSCINT00000035419.1">
    <property type="protein sequence ID" value="ENSCINP00000034295.1"/>
    <property type="gene ID" value="ENSCING00000022658.1"/>
</dbReference>
<feature type="signal peptide" evidence="1">
    <location>
        <begin position="1"/>
        <end position="21"/>
    </location>
</feature>
<dbReference type="GeneID" id="100186118"/>
<evidence type="ECO:0000256" key="1">
    <source>
        <dbReference type="SAM" id="SignalP"/>
    </source>
</evidence>